<feature type="region of interest" description="Disordered" evidence="1">
    <location>
        <begin position="312"/>
        <end position="336"/>
    </location>
</feature>
<dbReference type="OrthoDB" id="2549157at2759"/>
<evidence type="ECO:0000313" key="2">
    <source>
        <dbReference type="EMBL" id="SPO22619.1"/>
    </source>
</evidence>
<dbReference type="EMBL" id="OOIN01000004">
    <property type="protein sequence ID" value="SPO22619.1"/>
    <property type="molecule type" value="Genomic_DNA"/>
</dbReference>
<gene>
    <name evidence="2" type="ORF">UTRI_01297</name>
</gene>
<protein>
    <submittedName>
        <fullName evidence="2">Uncharacterized protein</fullName>
    </submittedName>
</protein>
<reference evidence="2 3" key="1">
    <citation type="submission" date="2018-03" db="EMBL/GenBank/DDBJ databases">
        <authorList>
            <person name="Guldener U."/>
        </authorList>
    </citation>
    <scope>NUCLEOTIDE SEQUENCE [LARGE SCALE GENOMIC DNA]</scope>
    <source>
        <strain evidence="2 3">NBRC100155</strain>
    </source>
</reference>
<name>A0A5C3DZS9_9BASI</name>
<accession>A0A5C3DZS9</accession>
<feature type="region of interest" description="Disordered" evidence="1">
    <location>
        <begin position="14"/>
        <end position="45"/>
    </location>
</feature>
<proteinExistence type="predicted"/>
<dbReference type="Proteomes" id="UP000324022">
    <property type="component" value="Unassembled WGS sequence"/>
</dbReference>
<dbReference type="AlphaFoldDB" id="A0A5C3DZS9"/>
<feature type="compositionally biased region" description="Low complexity" evidence="1">
    <location>
        <begin position="23"/>
        <end position="45"/>
    </location>
</feature>
<evidence type="ECO:0000313" key="3">
    <source>
        <dbReference type="Proteomes" id="UP000324022"/>
    </source>
</evidence>
<evidence type="ECO:0000256" key="1">
    <source>
        <dbReference type="SAM" id="MobiDB-lite"/>
    </source>
</evidence>
<feature type="region of interest" description="Disordered" evidence="1">
    <location>
        <begin position="109"/>
        <end position="141"/>
    </location>
</feature>
<sequence length="656" mass="71683">MLLSYCYIFSHSPSSTIETKPASIPRIDPRTPSSPTSSPPSTSELASSVLSTLSDWSSSLTTSIRSSVPTSFPTLFSTESSNQAKATDSSQQTTNFNLLPSGLTSWFASPSSHPLQTTSAPEKTPNGSTRSLLSEQQIQKPTVSTTGRTTFTFVLFGAASSAAVYLLVRNRRTMNRLNTAKSLAYRDARAWRRVALDFARINALAASRVQNLVAASLRDGSAGSDIGRQIERELDEASRVVAQRRNWILEQDRKDAETGTSSSTQRSFGDAWVDALDPDRKGFFFGSRNGRRGSELGHFGQWKPMHVSRHDVISSAPSETNSKSTSSSAPERSAKLKWQSVAGHAAAAAAAPTTATDSAASNASAVVDQHADAREEWIGDVENAIRERDLNSSQATAGVADQAAVHAFSGLESEEYVEAITGFATRSAEGQESMANEQDHLLPVSDLHIATGRNPQDQVTSSGPIKQTTKISPTQVNTIVSSTAKYSYPISDRFRDMEELLLAAYDDNFAGFSSPSAPDMTFKPTQSTKNVTAKPNSALFDKLRANRANVKKAKSTSAEDIDFMAELIFRDSSKEAELVGYKYKVDELSERLDAMREMCHDLTDEAQRREKSHKIQIEQLDHKVGLFTVWAEEVQRRLGLDTPPFFASLRKPLKRD</sequence>
<keyword evidence="3" id="KW-1185">Reference proteome</keyword>
<organism evidence="2 3">
    <name type="scientific">Ustilago trichophora</name>
    <dbReference type="NCBI Taxonomy" id="86804"/>
    <lineage>
        <taxon>Eukaryota</taxon>
        <taxon>Fungi</taxon>
        <taxon>Dikarya</taxon>
        <taxon>Basidiomycota</taxon>
        <taxon>Ustilaginomycotina</taxon>
        <taxon>Ustilaginomycetes</taxon>
        <taxon>Ustilaginales</taxon>
        <taxon>Ustilaginaceae</taxon>
        <taxon>Ustilago</taxon>
    </lineage>
</organism>
<feature type="compositionally biased region" description="Low complexity" evidence="1">
    <location>
        <begin position="314"/>
        <end position="331"/>
    </location>
</feature>